<dbReference type="STRING" id="471853.Bcav_0495"/>
<dbReference type="HOGENOM" id="CLU_070045_0_0_11"/>
<organism evidence="2 3">
    <name type="scientific">Beutenbergia cavernae (strain ATCC BAA-8 / DSM 12333 / CCUG 43141 / JCM 11478 / NBRC 16432 / NCIMB 13614 / HKI 0122)</name>
    <dbReference type="NCBI Taxonomy" id="471853"/>
    <lineage>
        <taxon>Bacteria</taxon>
        <taxon>Bacillati</taxon>
        <taxon>Actinomycetota</taxon>
        <taxon>Actinomycetes</taxon>
        <taxon>Micrococcales</taxon>
        <taxon>Beutenbergiaceae</taxon>
        <taxon>Beutenbergia</taxon>
    </lineage>
</organism>
<evidence type="ECO:0000256" key="1">
    <source>
        <dbReference type="SAM" id="Phobius"/>
    </source>
</evidence>
<feature type="transmembrane region" description="Helical" evidence="1">
    <location>
        <begin position="178"/>
        <end position="197"/>
    </location>
</feature>
<keyword evidence="3" id="KW-1185">Reference proteome</keyword>
<reference evidence="2 3" key="1">
    <citation type="journal article" date="2009" name="Stand. Genomic Sci.">
        <title>Complete genome sequence of Beutenbergia cavernae type strain (HKI 0122).</title>
        <authorList>
            <person name="Land M."/>
            <person name="Pukall R."/>
            <person name="Abt B."/>
            <person name="Goker M."/>
            <person name="Rohde M."/>
            <person name="Glavina Del Rio T."/>
            <person name="Tice H."/>
            <person name="Copeland A."/>
            <person name="Cheng J.F."/>
            <person name="Lucas S."/>
            <person name="Chen F."/>
            <person name="Nolan M."/>
            <person name="Bruce D."/>
            <person name="Goodwin L."/>
            <person name="Pitluck S."/>
            <person name="Ivanova N."/>
            <person name="Mavromatis K."/>
            <person name="Ovchinnikova G."/>
            <person name="Pati A."/>
            <person name="Chen A."/>
            <person name="Palaniappan K."/>
            <person name="Hauser L."/>
            <person name="Chang Y.J."/>
            <person name="Jefferies C.C."/>
            <person name="Saunders E."/>
            <person name="Brettin T."/>
            <person name="Detter J.C."/>
            <person name="Han C."/>
            <person name="Chain P."/>
            <person name="Bristow J."/>
            <person name="Eisen J.A."/>
            <person name="Markowitz V."/>
            <person name="Hugenholtz P."/>
            <person name="Kyrpides N.C."/>
            <person name="Klenk H.P."/>
            <person name="Lapidus A."/>
        </authorList>
    </citation>
    <scope>NUCLEOTIDE SEQUENCE [LARGE SCALE GENOMIC DNA]</scope>
    <source>
        <strain evidence="3">ATCC BAA-8 / DSM 12333 / NBRC 16432</strain>
    </source>
</reference>
<accession>C5BX83</accession>
<feature type="transmembrane region" description="Helical" evidence="1">
    <location>
        <begin position="217"/>
        <end position="235"/>
    </location>
</feature>
<dbReference type="EMBL" id="CP001618">
    <property type="protein sequence ID" value="ACQ78758.1"/>
    <property type="molecule type" value="Genomic_DNA"/>
</dbReference>
<name>C5BX83_BEUC1</name>
<proteinExistence type="predicted"/>
<evidence type="ECO:0000313" key="2">
    <source>
        <dbReference type="EMBL" id="ACQ78758.1"/>
    </source>
</evidence>
<feature type="transmembrane region" description="Helical" evidence="1">
    <location>
        <begin position="285"/>
        <end position="303"/>
    </location>
</feature>
<dbReference type="Proteomes" id="UP000007962">
    <property type="component" value="Chromosome"/>
</dbReference>
<dbReference type="KEGG" id="bcv:Bcav_0495"/>
<evidence type="ECO:0000313" key="3">
    <source>
        <dbReference type="Proteomes" id="UP000007962"/>
    </source>
</evidence>
<feature type="transmembrane region" description="Helical" evidence="1">
    <location>
        <begin position="247"/>
        <end position="265"/>
    </location>
</feature>
<feature type="transmembrane region" description="Helical" evidence="1">
    <location>
        <begin position="89"/>
        <end position="110"/>
    </location>
</feature>
<dbReference type="OrthoDB" id="3171769at2"/>
<dbReference type="eggNOG" id="COG0604">
    <property type="taxonomic scope" value="Bacteria"/>
</dbReference>
<feature type="transmembrane region" description="Helical" evidence="1">
    <location>
        <begin position="116"/>
        <end position="142"/>
    </location>
</feature>
<sequence length="326" mass="35137">MSRQSLTDRYVYAALRTVPEEQRAELDPELRELVADRIEAQDADEAGDAERAALLELGDPARLAASYIDRPLQLIGPQHYLQWWRLLKLLWAIVPACVAAAVALGLAISGESVGSIIGQTISVVIQVIVHIGFWTTLVFAVLDRTVKEPLVEWTPDYLPEIPTAGGVSGPSRLSRGDVVGGTVTQLLLVGALLWGTFGSPWPWTSVDPLLQSDLWPIWVLYFAVVGVGQIALLVATFRRGFTWPLAAVKVALNVAFAVPAVWLTASGRLLNPDVVALAGDSATDVDTVLTAIIVITVIVIAAWDSIDGAIKASKQARLARRERVAA</sequence>
<keyword evidence="1" id="KW-1133">Transmembrane helix</keyword>
<keyword evidence="1" id="KW-0472">Membrane</keyword>
<dbReference type="AlphaFoldDB" id="C5BX83"/>
<dbReference type="RefSeq" id="WP_012725538.1">
    <property type="nucleotide sequence ID" value="NC_012669.1"/>
</dbReference>
<gene>
    <name evidence="2" type="ordered locus">Bcav_0495</name>
</gene>
<keyword evidence="1" id="KW-0812">Transmembrane</keyword>
<protein>
    <submittedName>
        <fullName evidence="2">Uncharacterized protein</fullName>
    </submittedName>
</protein>